<sequence>MPMIGIIVAFVAYGDQNSQSLSIGIIDHDRQPITAETIDYLKQMDHVDMKVLKDKEMQDALTSGHIDGAITFDHGYADSILAQKPAHVTITSIKGESVTGFVKSMLYQYMDQLTVLSEAADGDTHKFTALYKDYQQAEFQLQTTAVEDTSVDKGMTYTAVGFLIMIMLLSASNLAEIILKEKEERTYFRLLSTPITAKQFMIANTLVNLMVMIVQAMLTLLILTKGFDISLGVVFWKAAVVMILFALISVGLSLTIVAFSGSRNAVSALSNLIIMPTVMLSGCFWPVEIMPKTAQKISEFLPQRWALETLTQLQEGSKIGDLYLNFLILIAFALVFFLIATYKFSRNNNINSFS</sequence>
<evidence type="ECO:0000313" key="11">
    <source>
        <dbReference type="Proteomes" id="UP001281447"/>
    </source>
</evidence>
<feature type="domain" description="ABC transmembrane type-2" evidence="9">
    <location>
        <begin position="123"/>
        <end position="347"/>
    </location>
</feature>
<comment type="caution">
    <text evidence="10">The sequence shown here is derived from an EMBL/GenBank/DDBJ whole genome shotgun (WGS) entry which is preliminary data.</text>
</comment>
<feature type="transmembrane region" description="Helical" evidence="8">
    <location>
        <begin position="157"/>
        <end position="179"/>
    </location>
</feature>
<feature type="transmembrane region" description="Helical" evidence="8">
    <location>
        <begin position="200"/>
        <end position="223"/>
    </location>
</feature>
<dbReference type="PANTHER" id="PTHR30294:SF45">
    <property type="entry name" value="LINEARMYCIN RESISTANCE PERMEASE PROTEIN LNRN"/>
    <property type="match status" value="1"/>
</dbReference>
<evidence type="ECO:0000256" key="5">
    <source>
        <dbReference type="ARBA" id="ARBA00022692"/>
    </source>
</evidence>
<comment type="similarity">
    <text evidence="2 8">Belongs to the ABC-2 integral membrane protein family.</text>
</comment>
<dbReference type="InterPro" id="IPR047817">
    <property type="entry name" value="ABC2_TM_bact-type"/>
</dbReference>
<accession>A0ABU5C7N7</accession>
<keyword evidence="3 8" id="KW-0813">Transport</keyword>
<evidence type="ECO:0000256" key="4">
    <source>
        <dbReference type="ARBA" id="ARBA00022475"/>
    </source>
</evidence>
<dbReference type="EMBL" id="JAWDIP010000003">
    <property type="protein sequence ID" value="MDY0395324.1"/>
    <property type="molecule type" value="Genomic_DNA"/>
</dbReference>
<evidence type="ECO:0000256" key="3">
    <source>
        <dbReference type="ARBA" id="ARBA00022448"/>
    </source>
</evidence>
<dbReference type="InterPro" id="IPR000412">
    <property type="entry name" value="ABC_2_transport"/>
</dbReference>
<keyword evidence="11" id="KW-1185">Reference proteome</keyword>
<keyword evidence="5 8" id="KW-0812">Transmembrane</keyword>
<evidence type="ECO:0000256" key="1">
    <source>
        <dbReference type="ARBA" id="ARBA00004651"/>
    </source>
</evidence>
<keyword evidence="7 8" id="KW-0472">Membrane</keyword>
<keyword evidence="4 8" id="KW-1003">Cell membrane</keyword>
<comment type="caution">
    <text evidence="8">Lacks conserved residue(s) required for the propagation of feature annotation.</text>
</comment>
<protein>
    <recommendedName>
        <fullName evidence="8">Transport permease protein</fullName>
    </recommendedName>
</protein>
<reference evidence="10 11" key="1">
    <citation type="submission" date="2023-10" db="EMBL/GenBank/DDBJ databases">
        <title>Virgibacillus halophilus 5B73C genome.</title>
        <authorList>
            <person name="Miliotis G."/>
            <person name="Sengupta P."/>
            <person name="Hameed A."/>
            <person name="Chuvochina M."/>
            <person name="Mcdonagh F."/>
            <person name="Simpson A.C."/>
            <person name="Singh N.K."/>
            <person name="Rekha P.D."/>
            <person name="Raman K."/>
            <person name="Hugenholtz P."/>
            <person name="Venkateswaran K."/>
        </authorList>
    </citation>
    <scope>NUCLEOTIDE SEQUENCE [LARGE SCALE GENOMIC DNA]</scope>
    <source>
        <strain evidence="10 11">5B73C</strain>
    </source>
</reference>
<feature type="transmembrane region" description="Helical" evidence="8">
    <location>
        <begin position="322"/>
        <end position="342"/>
    </location>
</feature>
<dbReference type="InterPro" id="IPR051449">
    <property type="entry name" value="ABC-2_transporter_component"/>
</dbReference>
<proteinExistence type="inferred from homology"/>
<gene>
    <name evidence="10" type="ORF">RWE15_13925</name>
</gene>
<name>A0ABU5C7N7_9BACI</name>
<dbReference type="PANTHER" id="PTHR30294">
    <property type="entry name" value="MEMBRANE COMPONENT OF ABC TRANSPORTER YHHJ-RELATED"/>
    <property type="match status" value="1"/>
</dbReference>
<dbReference type="PROSITE" id="PS51012">
    <property type="entry name" value="ABC_TM2"/>
    <property type="match status" value="1"/>
</dbReference>
<dbReference type="Pfam" id="PF12698">
    <property type="entry name" value="ABC2_membrane_3"/>
    <property type="match status" value="1"/>
</dbReference>
<keyword evidence="6 8" id="KW-1133">Transmembrane helix</keyword>
<evidence type="ECO:0000256" key="2">
    <source>
        <dbReference type="ARBA" id="ARBA00007783"/>
    </source>
</evidence>
<comment type="subcellular location">
    <subcellularLocation>
        <location evidence="1 8">Cell membrane</location>
        <topology evidence="1 8">Multi-pass membrane protein</topology>
    </subcellularLocation>
</comment>
<dbReference type="PRINTS" id="PR00164">
    <property type="entry name" value="ABC2TRNSPORT"/>
</dbReference>
<evidence type="ECO:0000256" key="6">
    <source>
        <dbReference type="ARBA" id="ARBA00022989"/>
    </source>
</evidence>
<evidence type="ECO:0000259" key="9">
    <source>
        <dbReference type="PROSITE" id="PS51012"/>
    </source>
</evidence>
<feature type="transmembrane region" description="Helical" evidence="8">
    <location>
        <begin position="235"/>
        <end position="259"/>
    </location>
</feature>
<feature type="transmembrane region" description="Helical" evidence="8">
    <location>
        <begin position="266"/>
        <end position="287"/>
    </location>
</feature>
<dbReference type="Gene3D" id="3.40.1710.10">
    <property type="entry name" value="abc type-2 transporter like domain"/>
    <property type="match status" value="1"/>
</dbReference>
<dbReference type="InterPro" id="IPR013525">
    <property type="entry name" value="ABC2_TM"/>
</dbReference>
<evidence type="ECO:0000313" key="10">
    <source>
        <dbReference type="EMBL" id="MDY0395324.1"/>
    </source>
</evidence>
<organism evidence="10 11">
    <name type="scientific">Tigheibacillus halophilus</name>
    <dbReference type="NCBI Taxonomy" id="361280"/>
    <lineage>
        <taxon>Bacteria</taxon>
        <taxon>Bacillati</taxon>
        <taxon>Bacillota</taxon>
        <taxon>Bacilli</taxon>
        <taxon>Bacillales</taxon>
        <taxon>Bacillaceae</taxon>
        <taxon>Tigheibacillus</taxon>
    </lineage>
</organism>
<evidence type="ECO:0000256" key="7">
    <source>
        <dbReference type="ARBA" id="ARBA00023136"/>
    </source>
</evidence>
<evidence type="ECO:0000256" key="8">
    <source>
        <dbReference type="RuleBase" id="RU361157"/>
    </source>
</evidence>
<dbReference type="Proteomes" id="UP001281447">
    <property type="component" value="Unassembled WGS sequence"/>
</dbReference>